<comment type="caution">
    <text evidence="3">The sequence shown here is derived from an EMBL/GenBank/DDBJ whole genome shotgun (WGS) entry which is preliminary data.</text>
</comment>
<evidence type="ECO:0000313" key="4">
    <source>
        <dbReference type="Proteomes" id="UP001353858"/>
    </source>
</evidence>
<accession>A0AAN7S9W9</accession>
<feature type="coiled-coil region" evidence="1">
    <location>
        <begin position="184"/>
        <end position="218"/>
    </location>
</feature>
<sequence>MSQSDGYSTDDGKRKREVHDEKESIAKSQKMHKSPAKSQQNEEKLDQILNLLQNLTLEVNQIRAEQREFQTELIELKAENEIIIKENGNLKKDYEEMKKELRNTNTRLEQLEREKRRNNVVITGLKIENNKPENLKEKIKDFMQQKLGIEVAIKTAYKLGPQQCLVQVDNSVDKFKIMQNKIKLKNIEESRVFINNDLSKKERDIDKQIRNIAQEERKKGRTVRIGYQKLIIEEKEWRWNIEKNALEEKIKNKTKN</sequence>
<protein>
    <submittedName>
        <fullName evidence="3">Uncharacterized protein</fullName>
    </submittedName>
</protein>
<organism evidence="3 4">
    <name type="scientific">Aquatica leii</name>
    <dbReference type="NCBI Taxonomy" id="1421715"/>
    <lineage>
        <taxon>Eukaryota</taxon>
        <taxon>Metazoa</taxon>
        <taxon>Ecdysozoa</taxon>
        <taxon>Arthropoda</taxon>
        <taxon>Hexapoda</taxon>
        <taxon>Insecta</taxon>
        <taxon>Pterygota</taxon>
        <taxon>Neoptera</taxon>
        <taxon>Endopterygota</taxon>
        <taxon>Coleoptera</taxon>
        <taxon>Polyphaga</taxon>
        <taxon>Elateriformia</taxon>
        <taxon>Elateroidea</taxon>
        <taxon>Lampyridae</taxon>
        <taxon>Luciolinae</taxon>
        <taxon>Aquatica</taxon>
    </lineage>
</organism>
<keyword evidence="1" id="KW-0175">Coiled coil</keyword>
<reference evidence="4" key="1">
    <citation type="submission" date="2023-01" db="EMBL/GenBank/DDBJ databases">
        <title>Key to firefly adult light organ development and bioluminescence: homeobox transcription factors regulate luciferase expression and transportation to peroxisome.</title>
        <authorList>
            <person name="Fu X."/>
        </authorList>
    </citation>
    <scope>NUCLEOTIDE SEQUENCE [LARGE SCALE GENOMIC DNA]</scope>
</reference>
<dbReference type="Proteomes" id="UP001353858">
    <property type="component" value="Unassembled WGS sequence"/>
</dbReference>
<name>A0AAN7S9W9_9COLE</name>
<dbReference type="AlphaFoldDB" id="A0AAN7S9W9"/>
<feature type="region of interest" description="Disordered" evidence="2">
    <location>
        <begin position="1"/>
        <end position="42"/>
    </location>
</feature>
<proteinExistence type="predicted"/>
<gene>
    <name evidence="3" type="ORF">RN001_008857</name>
</gene>
<keyword evidence="4" id="KW-1185">Reference proteome</keyword>
<dbReference type="EMBL" id="JARPUR010000003">
    <property type="protein sequence ID" value="KAK4880711.1"/>
    <property type="molecule type" value="Genomic_DNA"/>
</dbReference>
<evidence type="ECO:0000256" key="1">
    <source>
        <dbReference type="SAM" id="Coils"/>
    </source>
</evidence>
<evidence type="ECO:0000313" key="3">
    <source>
        <dbReference type="EMBL" id="KAK4880711.1"/>
    </source>
</evidence>
<feature type="compositionally biased region" description="Basic and acidic residues" evidence="2">
    <location>
        <begin position="10"/>
        <end position="25"/>
    </location>
</feature>
<evidence type="ECO:0000256" key="2">
    <source>
        <dbReference type="SAM" id="MobiDB-lite"/>
    </source>
</evidence>